<evidence type="ECO:0000256" key="1">
    <source>
        <dbReference type="SAM" id="MobiDB-lite"/>
    </source>
</evidence>
<feature type="region of interest" description="Disordered" evidence="1">
    <location>
        <begin position="41"/>
        <end position="78"/>
    </location>
</feature>
<organism evidence="2 3">
    <name type="scientific">Daucus carota subsp. sativus</name>
    <name type="common">Carrot</name>
    <dbReference type="NCBI Taxonomy" id="79200"/>
    <lineage>
        <taxon>Eukaryota</taxon>
        <taxon>Viridiplantae</taxon>
        <taxon>Streptophyta</taxon>
        <taxon>Embryophyta</taxon>
        <taxon>Tracheophyta</taxon>
        <taxon>Spermatophyta</taxon>
        <taxon>Magnoliopsida</taxon>
        <taxon>eudicotyledons</taxon>
        <taxon>Gunneridae</taxon>
        <taxon>Pentapetalae</taxon>
        <taxon>asterids</taxon>
        <taxon>campanulids</taxon>
        <taxon>Apiales</taxon>
        <taxon>Apiaceae</taxon>
        <taxon>Apioideae</taxon>
        <taxon>Scandiceae</taxon>
        <taxon>Daucinae</taxon>
        <taxon>Daucus</taxon>
        <taxon>Daucus sect. Daucus</taxon>
    </lineage>
</organism>
<protein>
    <submittedName>
        <fullName evidence="2">Uncharacterized protein</fullName>
    </submittedName>
</protein>
<evidence type="ECO:0000313" key="3">
    <source>
        <dbReference type="Proteomes" id="UP000077755"/>
    </source>
</evidence>
<dbReference type="Proteomes" id="UP000077755">
    <property type="component" value="Chromosome 6"/>
</dbReference>
<gene>
    <name evidence="2" type="ORF">DCAR_0624395</name>
</gene>
<dbReference type="AlphaFoldDB" id="A0AAF0XBF4"/>
<proteinExistence type="predicted"/>
<name>A0AAF0XBF4_DAUCS</name>
<accession>A0AAF0XBF4</accession>
<sequence length="209" mass="23562">MGVGMSRLNVASCGAFHRTTSELQDPSTYTRMMVDRNDHDNSKIIPVQGQKNNSSLPKEVVSSSLPKKDVVSSKKDDEEKNTYVNNIYQQLDEESEKNTDYDGPMFMKSPSFRDFMRPVEGSVKNGGKKKGEMKETNKTEAQYDYICNGEACVRVESKNDDTPPVMNKEAGPRKDKKINKIFAQYYKPSAGVKNLFNPHPKHPKPSNSD</sequence>
<reference evidence="2" key="1">
    <citation type="journal article" date="2016" name="Nat. Genet.">
        <title>A high-quality carrot genome assembly provides new insights into carotenoid accumulation and asterid genome evolution.</title>
        <authorList>
            <person name="Iorizzo M."/>
            <person name="Ellison S."/>
            <person name="Senalik D."/>
            <person name="Zeng P."/>
            <person name="Satapoomin P."/>
            <person name="Huang J."/>
            <person name="Bowman M."/>
            <person name="Iovene M."/>
            <person name="Sanseverino W."/>
            <person name="Cavagnaro P."/>
            <person name="Yildiz M."/>
            <person name="Macko-Podgorni A."/>
            <person name="Moranska E."/>
            <person name="Grzebelus E."/>
            <person name="Grzebelus D."/>
            <person name="Ashrafi H."/>
            <person name="Zheng Z."/>
            <person name="Cheng S."/>
            <person name="Spooner D."/>
            <person name="Van Deynze A."/>
            <person name="Simon P."/>
        </authorList>
    </citation>
    <scope>NUCLEOTIDE SEQUENCE</scope>
    <source>
        <tissue evidence="2">Leaf</tissue>
    </source>
</reference>
<keyword evidence="3" id="KW-1185">Reference proteome</keyword>
<evidence type="ECO:0000313" key="2">
    <source>
        <dbReference type="EMBL" id="WOH04983.1"/>
    </source>
</evidence>
<feature type="compositionally biased region" description="Basic and acidic residues" evidence="1">
    <location>
        <begin position="66"/>
        <end position="78"/>
    </location>
</feature>
<reference evidence="2" key="2">
    <citation type="submission" date="2022-03" db="EMBL/GenBank/DDBJ databases">
        <title>Draft title - Genomic analysis of global carrot germplasm unveils the trajectory of domestication and the origin of high carotenoid orange carrot.</title>
        <authorList>
            <person name="Iorizzo M."/>
            <person name="Ellison S."/>
            <person name="Senalik D."/>
            <person name="Macko-Podgorni A."/>
            <person name="Grzebelus D."/>
            <person name="Bostan H."/>
            <person name="Rolling W."/>
            <person name="Curaba J."/>
            <person name="Simon P."/>
        </authorList>
    </citation>
    <scope>NUCLEOTIDE SEQUENCE</scope>
    <source>
        <tissue evidence="2">Leaf</tissue>
    </source>
</reference>
<dbReference type="KEGG" id="dcr:108227078"/>
<dbReference type="EMBL" id="CP093348">
    <property type="protein sequence ID" value="WOH04983.1"/>
    <property type="molecule type" value="Genomic_DNA"/>
</dbReference>